<feature type="disulfide bond" evidence="5">
    <location>
        <begin position="336"/>
        <end position="346"/>
    </location>
</feature>
<dbReference type="SUPFAM" id="SSF57196">
    <property type="entry name" value="EGF/Laminin"/>
    <property type="match status" value="3"/>
</dbReference>
<dbReference type="OrthoDB" id="409374at2759"/>
<feature type="domain" description="EGF-like" evidence="6">
    <location>
        <begin position="333"/>
        <end position="364"/>
    </location>
</feature>
<feature type="domain" description="EGF-like" evidence="6">
    <location>
        <begin position="32"/>
        <end position="63"/>
    </location>
</feature>
<dbReference type="Gene3D" id="2.10.25.10">
    <property type="entry name" value="Laminin"/>
    <property type="match status" value="4"/>
</dbReference>
<feature type="disulfide bond" evidence="5">
    <location>
        <begin position="354"/>
        <end position="363"/>
    </location>
</feature>
<organism evidence="7 8">
    <name type="scientific">Portunus trituberculatus</name>
    <name type="common">Swimming crab</name>
    <name type="synonym">Neptunus trituberculatus</name>
    <dbReference type="NCBI Taxonomy" id="210409"/>
    <lineage>
        <taxon>Eukaryota</taxon>
        <taxon>Metazoa</taxon>
        <taxon>Ecdysozoa</taxon>
        <taxon>Arthropoda</taxon>
        <taxon>Crustacea</taxon>
        <taxon>Multicrustacea</taxon>
        <taxon>Malacostraca</taxon>
        <taxon>Eumalacostraca</taxon>
        <taxon>Eucarida</taxon>
        <taxon>Decapoda</taxon>
        <taxon>Pleocyemata</taxon>
        <taxon>Brachyura</taxon>
        <taxon>Eubrachyura</taxon>
        <taxon>Portunoidea</taxon>
        <taxon>Portunidae</taxon>
        <taxon>Portuninae</taxon>
        <taxon>Portunus</taxon>
    </lineage>
</organism>
<dbReference type="Proteomes" id="UP000324222">
    <property type="component" value="Unassembled WGS sequence"/>
</dbReference>
<feature type="disulfide bond" evidence="5">
    <location>
        <begin position="53"/>
        <end position="62"/>
    </location>
</feature>
<dbReference type="InterPro" id="IPR050969">
    <property type="entry name" value="Dev_Signal_Modulators"/>
</dbReference>
<dbReference type="Pfam" id="PF12661">
    <property type="entry name" value="hEGF"/>
    <property type="match status" value="3"/>
</dbReference>
<dbReference type="PANTHER" id="PTHR14949:SF56">
    <property type="entry name" value="EGF-LIKE-DOMAIN, MULTIPLE 7"/>
    <property type="match status" value="1"/>
</dbReference>
<keyword evidence="2" id="KW-0732">Signal</keyword>
<feature type="domain" description="EGF-like" evidence="6">
    <location>
        <begin position="239"/>
        <end position="270"/>
    </location>
</feature>
<dbReference type="GO" id="GO:0005102">
    <property type="term" value="F:signaling receptor binding"/>
    <property type="evidence" value="ECO:0007669"/>
    <property type="project" value="TreeGrafter"/>
</dbReference>
<feature type="domain" description="EGF-like" evidence="6">
    <location>
        <begin position="124"/>
        <end position="156"/>
    </location>
</feature>
<evidence type="ECO:0000256" key="5">
    <source>
        <dbReference type="PROSITE-ProRule" id="PRU00076"/>
    </source>
</evidence>
<evidence type="ECO:0000313" key="8">
    <source>
        <dbReference type="Proteomes" id="UP000324222"/>
    </source>
</evidence>
<dbReference type="PROSITE" id="PS00022">
    <property type="entry name" value="EGF_1"/>
    <property type="match status" value="5"/>
</dbReference>
<evidence type="ECO:0000256" key="2">
    <source>
        <dbReference type="ARBA" id="ARBA00022729"/>
    </source>
</evidence>
<feature type="disulfide bond" evidence="5">
    <location>
        <begin position="242"/>
        <end position="252"/>
    </location>
</feature>
<evidence type="ECO:0000313" key="7">
    <source>
        <dbReference type="EMBL" id="MPC62396.1"/>
    </source>
</evidence>
<dbReference type="EMBL" id="VSRR010019623">
    <property type="protein sequence ID" value="MPC62396.1"/>
    <property type="molecule type" value="Genomic_DNA"/>
</dbReference>
<gene>
    <name evidence="7" type="primary">VWDE_1</name>
    <name evidence="7" type="ORF">E2C01_056481</name>
</gene>
<name>A0A5B7GXT8_PORTR</name>
<keyword evidence="4 5" id="KW-1015">Disulfide bond</keyword>
<evidence type="ECO:0000256" key="3">
    <source>
        <dbReference type="ARBA" id="ARBA00022737"/>
    </source>
</evidence>
<dbReference type="GO" id="GO:0009986">
    <property type="term" value="C:cell surface"/>
    <property type="evidence" value="ECO:0007669"/>
    <property type="project" value="TreeGrafter"/>
</dbReference>
<dbReference type="AlphaFoldDB" id="A0A5B7GXT8"/>
<keyword evidence="1 5" id="KW-0245">EGF-like domain</keyword>
<comment type="caution">
    <text evidence="7">The sequence shown here is derived from an EMBL/GenBank/DDBJ whole genome shotgun (WGS) entry which is preliminary data.</text>
</comment>
<evidence type="ECO:0000256" key="1">
    <source>
        <dbReference type="ARBA" id="ARBA00022536"/>
    </source>
</evidence>
<proteinExistence type="predicted"/>
<accession>A0A5B7GXT8</accession>
<dbReference type="InterPro" id="IPR013032">
    <property type="entry name" value="EGF-like_CS"/>
</dbReference>
<evidence type="ECO:0000259" key="6">
    <source>
        <dbReference type="PROSITE" id="PS50026"/>
    </source>
</evidence>
<dbReference type="PANTHER" id="PTHR14949">
    <property type="entry name" value="EGF-LIKE-DOMAIN, MULTIPLE 7, 8"/>
    <property type="match status" value="1"/>
</dbReference>
<feature type="disulfide bond" evidence="5">
    <location>
        <begin position="128"/>
        <end position="138"/>
    </location>
</feature>
<feature type="disulfide bond" evidence="5">
    <location>
        <begin position="146"/>
        <end position="155"/>
    </location>
</feature>
<keyword evidence="3" id="KW-0677">Repeat</keyword>
<sequence length="483" mass="52559">MGGYKLSDNLNSTKLTCVNGQYQVEEGDGKCHPVCNPGCYNGGTCVAPGLCVCKKGFSGRRCQLTECPISMPELLFTVILQCTFERPYLISKVGYKFPTGEDRIPIDCVNGEWRSVYNITLVPSEPKCDPACVNGGVCIAPQKCSCPAGFGGDQCQLPKKCSSSLPTGLVNAKFWDKGETGVAFCTDGYTFNSRSGAETNITCVKGNWDITINGERRNELVKIRPQHIGEMVLFQLGCLPLCNPPCLNGGTCVSHNLCICPDNEHGGTCHLHTCLCPLPHIRNANYLYGDTMALVRCKPGFRFSYGGEVITLTCQDTEWIVHRLSSFVPPSCLPICEQECLNGGVCQEDGTCGCPPGYIGLSCEIRQDEQCFDAPPAIDNTMLTITNHTGMYTCLPGFRLANGSEVTVQLECHGSQWVFPDYNDTTPQCEFWCQPGDCGLEGACLPSGQCVCSPNWTGERCMEPILGVKCNELQLNNTIIKPL</sequence>
<dbReference type="PROSITE" id="PS50026">
    <property type="entry name" value="EGF_3"/>
    <property type="match status" value="4"/>
</dbReference>
<protein>
    <submittedName>
        <fullName evidence="7">von Willebrand factor D and EGF domain-containing protein</fullName>
    </submittedName>
</protein>
<dbReference type="InterPro" id="IPR000742">
    <property type="entry name" value="EGF"/>
</dbReference>
<dbReference type="GO" id="GO:0005576">
    <property type="term" value="C:extracellular region"/>
    <property type="evidence" value="ECO:0007669"/>
    <property type="project" value="TreeGrafter"/>
</dbReference>
<keyword evidence="8" id="KW-1185">Reference proteome</keyword>
<feature type="disulfide bond" evidence="5">
    <location>
        <begin position="35"/>
        <end position="45"/>
    </location>
</feature>
<dbReference type="Pfam" id="PF23106">
    <property type="entry name" value="EGF_Teneurin"/>
    <property type="match status" value="1"/>
</dbReference>
<evidence type="ECO:0000256" key="4">
    <source>
        <dbReference type="ARBA" id="ARBA00023157"/>
    </source>
</evidence>
<feature type="disulfide bond" evidence="5">
    <location>
        <begin position="260"/>
        <end position="269"/>
    </location>
</feature>
<comment type="caution">
    <text evidence="5">Lacks conserved residue(s) required for the propagation of feature annotation.</text>
</comment>
<reference evidence="7 8" key="1">
    <citation type="submission" date="2019-05" db="EMBL/GenBank/DDBJ databases">
        <title>Another draft genome of Portunus trituberculatus and its Hox gene families provides insights of decapod evolution.</title>
        <authorList>
            <person name="Jeong J.-H."/>
            <person name="Song I."/>
            <person name="Kim S."/>
            <person name="Choi T."/>
            <person name="Kim D."/>
            <person name="Ryu S."/>
            <person name="Kim W."/>
        </authorList>
    </citation>
    <scope>NUCLEOTIDE SEQUENCE [LARGE SCALE GENOMIC DNA]</scope>
    <source>
        <tissue evidence="7">Muscle</tissue>
    </source>
</reference>
<dbReference type="PROSITE" id="PS01186">
    <property type="entry name" value="EGF_2"/>
    <property type="match status" value="3"/>
</dbReference>
<dbReference type="SMART" id="SM00181">
    <property type="entry name" value="EGF"/>
    <property type="match status" value="5"/>
</dbReference>